<dbReference type="Proteomes" id="UP001180020">
    <property type="component" value="Unassembled WGS sequence"/>
</dbReference>
<feature type="compositionally biased region" description="Basic residues" evidence="1">
    <location>
        <begin position="35"/>
        <end position="47"/>
    </location>
</feature>
<keyword evidence="2" id="KW-0812">Transmembrane</keyword>
<keyword evidence="4" id="KW-1185">Reference proteome</keyword>
<protein>
    <submittedName>
        <fullName evidence="3">Uncharacterized protein</fullName>
    </submittedName>
</protein>
<organism evidence="3 4">
    <name type="scientific">Acorus calamus</name>
    <name type="common">Sweet flag</name>
    <dbReference type="NCBI Taxonomy" id="4465"/>
    <lineage>
        <taxon>Eukaryota</taxon>
        <taxon>Viridiplantae</taxon>
        <taxon>Streptophyta</taxon>
        <taxon>Embryophyta</taxon>
        <taxon>Tracheophyta</taxon>
        <taxon>Spermatophyta</taxon>
        <taxon>Magnoliopsida</taxon>
        <taxon>Liliopsida</taxon>
        <taxon>Acoraceae</taxon>
        <taxon>Acorus</taxon>
    </lineage>
</organism>
<name>A0AAV9CBV0_ACOCL</name>
<comment type="caution">
    <text evidence="3">The sequence shown here is derived from an EMBL/GenBank/DDBJ whole genome shotgun (WGS) entry which is preliminary data.</text>
</comment>
<keyword evidence="2" id="KW-1133">Transmembrane helix</keyword>
<sequence>MADWALVVVGVVLFVPLSPRLVMELPGTLRRVDRRRRRRRRSKKGRSLRWWSEEKFK</sequence>
<reference evidence="3" key="1">
    <citation type="journal article" date="2023" name="Nat. Commun.">
        <title>Diploid and tetraploid genomes of Acorus and the evolution of monocots.</title>
        <authorList>
            <person name="Ma L."/>
            <person name="Liu K.W."/>
            <person name="Li Z."/>
            <person name="Hsiao Y.Y."/>
            <person name="Qi Y."/>
            <person name="Fu T."/>
            <person name="Tang G.D."/>
            <person name="Zhang D."/>
            <person name="Sun W.H."/>
            <person name="Liu D.K."/>
            <person name="Li Y."/>
            <person name="Chen G.Z."/>
            <person name="Liu X.D."/>
            <person name="Liao X.Y."/>
            <person name="Jiang Y.T."/>
            <person name="Yu X."/>
            <person name="Hao Y."/>
            <person name="Huang J."/>
            <person name="Zhao X.W."/>
            <person name="Ke S."/>
            <person name="Chen Y.Y."/>
            <person name="Wu W.L."/>
            <person name="Hsu J.L."/>
            <person name="Lin Y.F."/>
            <person name="Huang M.D."/>
            <person name="Li C.Y."/>
            <person name="Huang L."/>
            <person name="Wang Z.W."/>
            <person name="Zhao X."/>
            <person name="Zhong W.Y."/>
            <person name="Peng D.H."/>
            <person name="Ahmad S."/>
            <person name="Lan S."/>
            <person name="Zhang J.S."/>
            <person name="Tsai W.C."/>
            <person name="Van de Peer Y."/>
            <person name="Liu Z.J."/>
        </authorList>
    </citation>
    <scope>NUCLEOTIDE SEQUENCE</scope>
    <source>
        <strain evidence="3">CP</strain>
    </source>
</reference>
<evidence type="ECO:0000256" key="1">
    <source>
        <dbReference type="SAM" id="MobiDB-lite"/>
    </source>
</evidence>
<evidence type="ECO:0000256" key="2">
    <source>
        <dbReference type="SAM" id="Phobius"/>
    </source>
</evidence>
<evidence type="ECO:0000313" key="3">
    <source>
        <dbReference type="EMBL" id="KAK1285784.1"/>
    </source>
</evidence>
<dbReference type="AlphaFoldDB" id="A0AAV9CBV0"/>
<proteinExistence type="predicted"/>
<feature type="transmembrane region" description="Helical" evidence="2">
    <location>
        <begin position="6"/>
        <end position="29"/>
    </location>
</feature>
<reference evidence="3" key="2">
    <citation type="submission" date="2023-06" db="EMBL/GenBank/DDBJ databases">
        <authorList>
            <person name="Ma L."/>
            <person name="Liu K.-W."/>
            <person name="Li Z."/>
            <person name="Hsiao Y.-Y."/>
            <person name="Qi Y."/>
            <person name="Fu T."/>
            <person name="Tang G."/>
            <person name="Zhang D."/>
            <person name="Sun W.-H."/>
            <person name="Liu D.-K."/>
            <person name="Li Y."/>
            <person name="Chen G.-Z."/>
            <person name="Liu X.-D."/>
            <person name="Liao X.-Y."/>
            <person name="Jiang Y.-T."/>
            <person name="Yu X."/>
            <person name="Hao Y."/>
            <person name="Huang J."/>
            <person name="Zhao X.-W."/>
            <person name="Ke S."/>
            <person name="Chen Y.-Y."/>
            <person name="Wu W.-L."/>
            <person name="Hsu J.-L."/>
            <person name="Lin Y.-F."/>
            <person name="Huang M.-D."/>
            <person name="Li C.-Y."/>
            <person name="Huang L."/>
            <person name="Wang Z.-W."/>
            <person name="Zhao X."/>
            <person name="Zhong W.-Y."/>
            <person name="Peng D.-H."/>
            <person name="Ahmad S."/>
            <person name="Lan S."/>
            <person name="Zhang J.-S."/>
            <person name="Tsai W.-C."/>
            <person name="Van De Peer Y."/>
            <person name="Liu Z.-J."/>
        </authorList>
    </citation>
    <scope>NUCLEOTIDE SEQUENCE</scope>
    <source>
        <strain evidence="3">CP</strain>
        <tissue evidence="3">Leaves</tissue>
    </source>
</reference>
<dbReference type="Pfam" id="PF11820">
    <property type="entry name" value="DUF3339"/>
    <property type="match status" value="1"/>
</dbReference>
<dbReference type="InterPro" id="IPR021775">
    <property type="entry name" value="DUF3339"/>
</dbReference>
<gene>
    <name evidence="3" type="ORF">QJS10_CPB20g01896</name>
</gene>
<feature type="region of interest" description="Disordered" evidence="1">
    <location>
        <begin position="35"/>
        <end position="57"/>
    </location>
</feature>
<keyword evidence="2" id="KW-0472">Membrane</keyword>
<evidence type="ECO:0000313" key="4">
    <source>
        <dbReference type="Proteomes" id="UP001180020"/>
    </source>
</evidence>
<dbReference type="EMBL" id="JAUJYO010000020">
    <property type="protein sequence ID" value="KAK1285784.1"/>
    <property type="molecule type" value="Genomic_DNA"/>
</dbReference>
<accession>A0AAV9CBV0</accession>